<evidence type="ECO:0000313" key="3">
    <source>
        <dbReference type="Proteomes" id="UP000799324"/>
    </source>
</evidence>
<feature type="region of interest" description="Disordered" evidence="1">
    <location>
        <begin position="456"/>
        <end position="475"/>
    </location>
</feature>
<dbReference type="AlphaFoldDB" id="A0A6A6T8E7"/>
<feature type="compositionally biased region" description="Low complexity" evidence="1">
    <location>
        <begin position="11"/>
        <end position="22"/>
    </location>
</feature>
<feature type="compositionally biased region" description="Basic and acidic residues" evidence="1">
    <location>
        <begin position="611"/>
        <end position="631"/>
    </location>
</feature>
<feature type="region of interest" description="Disordered" evidence="1">
    <location>
        <begin position="1"/>
        <end position="88"/>
    </location>
</feature>
<feature type="compositionally biased region" description="Polar residues" evidence="1">
    <location>
        <begin position="301"/>
        <end position="318"/>
    </location>
</feature>
<dbReference type="OrthoDB" id="5204833at2759"/>
<evidence type="ECO:0008006" key="4">
    <source>
        <dbReference type="Google" id="ProtNLM"/>
    </source>
</evidence>
<sequence>MARRSARLQKRSPSPSESSRSSWETAQSEVSHSNERLPSVVEGHEPVAAMKTPQKQKAYKPVKMQSSIPQAHTPKNRTPIKPAGEDMHPAYHHASTAKAMDEARWLGFQALGAHTAPPKAANSYVVGTATPSKTPVPASASKMNILPSPDFKFRFKSAIAGLSPSTKRVLKEGDAKDATPGQRPLFAANEFSAPADVSPRKIAVPKGKTTRFSDLHAAQFKKMDSIANHASAFRADPNRFKLVNTPLKRSPSKPELDKQEPTCKGANKLKRTQSKMDMTEPTPKPPVSKLVATPLKRTQSKMDMSQPNSGLPRAQSSVRMLPPSRDGHPQTQNDSPAKRFKRTESDDAASTRPVFKELPIEPAKPATPARQLHSKSGLPRLNSRLMTPTKSSIARSQSVKTLKTTSMIPSLLRSPSAKALFSPTNIGETMKEGVREGFRKTSSSLHRVRSILRTPSRKFSEDPEKVAAGTHMSPPPGLDLGKALPQIPATAPVRKHVVFTNSTLERAVHDELGKSPSPMKFRAGSEVPSGAIFYPKLQPGVQYPALPEGVEAPTGTPSRRLTFGGATANTPAEFSFKSDKAMDFGPVSSGTIRIVRKSDASSLVEGKKRKLEPSEEPSDKENNEPADESGRSAKKVKMFAGDAPKTPSSVSKLPRRTPKRGSAISKSRLAFLSTPKRSQA</sequence>
<keyword evidence="3" id="KW-1185">Reference proteome</keyword>
<feature type="region of interest" description="Disordered" evidence="1">
    <location>
        <begin position="598"/>
        <end position="680"/>
    </location>
</feature>
<feature type="compositionally biased region" description="Basic and acidic residues" evidence="1">
    <location>
        <begin position="252"/>
        <end position="261"/>
    </location>
</feature>
<evidence type="ECO:0000313" key="2">
    <source>
        <dbReference type="EMBL" id="KAF2656219.1"/>
    </source>
</evidence>
<feature type="region of interest" description="Disordered" evidence="1">
    <location>
        <begin position="244"/>
        <end position="395"/>
    </location>
</feature>
<accession>A0A6A6T8E7</accession>
<protein>
    <recommendedName>
        <fullName evidence="4">Erythromycin esterase</fullName>
    </recommendedName>
</protein>
<reference evidence="2" key="1">
    <citation type="journal article" date="2020" name="Stud. Mycol.">
        <title>101 Dothideomycetes genomes: a test case for predicting lifestyles and emergence of pathogens.</title>
        <authorList>
            <person name="Haridas S."/>
            <person name="Albert R."/>
            <person name="Binder M."/>
            <person name="Bloem J."/>
            <person name="Labutti K."/>
            <person name="Salamov A."/>
            <person name="Andreopoulos B."/>
            <person name="Baker S."/>
            <person name="Barry K."/>
            <person name="Bills G."/>
            <person name="Bluhm B."/>
            <person name="Cannon C."/>
            <person name="Castanera R."/>
            <person name="Culley D."/>
            <person name="Daum C."/>
            <person name="Ezra D."/>
            <person name="Gonzalez J."/>
            <person name="Henrissat B."/>
            <person name="Kuo A."/>
            <person name="Liang C."/>
            <person name="Lipzen A."/>
            <person name="Lutzoni F."/>
            <person name="Magnuson J."/>
            <person name="Mondo S."/>
            <person name="Nolan M."/>
            <person name="Ohm R."/>
            <person name="Pangilinan J."/>
            <person name="Park H.-J."/>
            <person name="Ramirez L."/>
            <person name="Alfaro M."/>
            <person name="Sun H."/>
            <person name="Tritt A."/>
            <person name="Yoshinaga Y."/>
            <person name="Zwiers L.-H."/>
            <person name="Turgeon B."/>
            <person name="Goodwin S."/>
            <person name="Spatafora J."/>
            <person name="Crous P."/>
            <person name="Grigoriev I."/>
        </authorList>
    </citation>
    <scope>NUCLEOTIDE SEQUENCE</scope>
    <source>
        <strain evidence="2">CBS 122681</strain>
    </source>
</reference>
<proteinExistence type="predicted"/>
<dbReference type="Proteomes" id="UP000799324">
    <property type="component" value="Unassembled WGS sequence"/>
</dbReference>
<name>A0A6A6T8E7_9PLEO</name>
<gene>
    <name evidence="2" type="ORF">K491DRAFT_628812</name>
</gene>
<feature type="compositionally biased region" description="Basic residues" evidence="1">
    <location>
        <begin position="1"/>
        <end position="10"/>
    </location>
</feature>
<feature type="compositionally biased region" description="Polar residues" evidence="1">
    <location>
        <begin position="384"/>
        <end position="395"/>
    </location>
</feature>
<organism evidence="2 3">
    <name type="scientific">Lophiostoma macrostomum CBS 122681</name>
    <dbReference type="NCBI Taxonomy" id="1314788"/>
    <lineage>
        <taxon>Eukaryota</taxon>
        <taxon>Fungi</taxon>
        <taxon>Dikarya</taxon>
        <taxon>Ascomycota</taxon>
        <taxon>Pezizomycotina</taxon>
        <taxon>Dothideomycetes</taxon>
        <taxon>Pleosporomycetidae</taxon>
        <taxon>Pleosporales</taxon>
        <taxon>Lophiostomataceae</taxon>
        <taxon>Lophiostoma</taxon>
    </lineage>
</organism>
<dbReference type="EMBL" id="MU004339">
    <property type="protein sequence ID" value="KAF2656219.1"/>
    <property type="molecule type" value="Genomic_DNA"/>
</dbReference>
<evidence type="ECO:0000256" key="1">
    <source>
        <dbReference type="SAM" id="MobiDB-lite"/>
    </source>
</evidence>